<feature type="transmembrane region" description="Helical" evidence="1">
    <location>
        <begin position="211"/>
        <end position="228"/>
    </location>
</feature>
<evidence type="ECO:0000313" key="2">
    <source>
        <dbReference type="EMBL" id="MFC7124790.1"/>
    </source>
</evidence>
<feature type="transmembrane region" description="Helical" evidence="1">
    <location>
        <begin position="43"/>
        <end position="63"/>
    </location>
</feature>
<feature type="transmembrane region" description="Helical" evidence="1">
    <location>
        <begin position="285"/>
        <end position="301"/>
    </location>
</feature>
<feature type="transmembrane region" description="Helical" evidence="1">
    <location>
        <begin position="75"/>
        <end position="96"/>
    </location>
</feature>
<dbReference type="RefSeq" id="WP_267638429.1">
    <property type="nucleotide sequence ID" value="NZ_JAODIY010000013.1"/>
</dbReference>
<sequence>MWLATLLAVAGLLGVAVITQFTGYRLGGTITVPVLAVYTLKNVLMLPVFVLSTSAAYIGLWYFRQRTLIYGRDQFIVALVIGTSVPLVTLLGLIQVGFDADLIVFIGSILPGIAAYNYHSIKPEFRRNDLLATIGLFTALFAIGWGLVTPGVAARLGTVTPPVLFADTADVAVFKNAVADNPTETVVISRGIVAGLFVLGLLLSERIRRRFGVRVGVITAVLLAVYALTNVWLIAMYFVLVFLSFGFIQAVNYATLRYGRVLLGTTIAFAVFVAVPLTLSLPIRRGLSAFFISFLGGFTAYNAHVTGPFERRLVLPLQAVVFVPALLIARLFTAPEPTGAPQELTLPVILTGVLVVLVGLWIGRWYAVDRPDETEVLSASVLSGDDS</sequence>
<dbReference type="Proteomes" id="UP001596414">
    <property type="component" value="Unassembled WGS sequence"/>
</dbReference>
<feature type="transmembrane region" description="Helical" evidence="1">
    <location>
        <begin position="261"/>
        <end position="279"/>
    </location>
</feature>
<feature type="transmembrane region" description="Helical" evidence="1">
    <location>
        <begin position="234"/>
        <end position="254"/>
    </location>
</feature>
<keyword evidence="1" id="KW-0472">Membrane</keyword>
<reference evidence="2 3" key="1">
    <citation type="journal article" date="2014" name="Int. J. Syst. Evol. Microbiol.">
        <title>Complete genome sequence of Corynebacterium casei LMG S-19264T (=DSM 44701T), isolated from a smear-ripened cheese.</title>
        <authorList>
            <consortium name="US DOE Joint Genome Institute (JGI-PGF)"/>
            <person name="Walter F."/>
            <person name="Albersmeier A."/>
            <person name="Kalinowski J."/>
            <person name="Ruckert C."/>
        </authorList>
    </citation>
    <scope>NUCLEOTIDE SEQUENCE [LARGE SCALE GENOMIC DNA]</scope>
    <source>
        <strain evidence="2 3">CGMCC 4.7215</strain>
    </source>
</reference>
<comment type="caution">
    <text evidence="2">The sequence shown here is derived from an EMBL/GenBank/DDBJ whole genome shotgun (WGS) entry which is preliminary data.</text>
</comment>
<organism evidence="2 3">
    <name type="scientific">Halovenus rubra</name>
    <dbReference type="NCBI Taxonomy" id="869890"/>
    <lineage>
        <taxon>Archaea</taxon>
        <taxon>Methanobacteriati</taxon>
        <taxon>Methanobacteriota</taxon>
        <taxon>Stenosarchaea group</taxon>
        <taxon>Halobacteria</taxon>
        <taxon>Halobacteriales</taxon>
        <taxon>Haloarculaceae</taxon>
        <taxon>Halovenus</taxon>
    </lineage>
</organism>
<accession>A0ABD5X0R3</accession>
<gene>
    <name evidence="2" type="ORF">ACFQJ7_01870</name>
</gene>
<keyword evidence="1" id="KW-1133">Transmembrane helix</keyword>
<protein>
    <submittedName>
        <fullName evidence="2">Poly-gamma-glutamate biosynthesis protein PgsC/CapC</fullName>
    </submittedName>
</protein>
<dbReference type="EMBL" id="JBHSZQ010000002">
    <property type="protein sequence ID" value="MFC7124790.1"/>
    <property type="molecule type" value="Genomic_DNA"/>
</dbReference>
<dbReference type="Pfam" id="PF14102">
    <property type="entry name" value="Caps_synth_CapC"/>
    <property type="match status" value="1"/>
</dbReference>
<dbReference type="InterPro" id="IPR008338">
    <property type="entry name" value="Capsule_biosynth_CapC"/>
</dbReference>
<feature type="transmembrane region" description="Helical" evidence="1">
    <location>
        <begin position="313"/>
        <end position="332"/>
    </location>
</feature>
<feature type="transmembrane region" description="Helical" evidence="1">
    <location>
        <begin position="102"/>
        <end position="118"/>
    </location>
</feature>
<proteinExistence type="predicted"/>
<feature type="transmembrane region" description="Helical" evidence="1">
    <location>
        <begin position="130"/>
        <end position="148"/>
    </location>
</feature>
<keyword evidence="1" id="KW-0812">Transmembrane</keyword>
<evidence type="ECO:0000256" key="1">
    <source>
        <dbReference type="SAM" id="Phobius"/>
    </source>
</evidence>
<name>A0ABD5X0R3_9EURY</name>
<dbReference type="AlphaFoldDB" id="A0ABD5X0R3"/>
<evidence type="ECO:0000313" key="3">
    <source>
        <dbReference type="Proteomes" id="UP001596414"/>
    </source>
</evidence>
<feature type="transmembrane region" description="Helical" evidence="1">
    <location>
        <begin position="344"/>
        <end position="363"/>
    </location>
</feature>
<feature type="transmembrane region" description="Helical" evidence="1">
    <location>
        <begin position="187"/>
        <end position="204"/>
    </location>
</feature>